<keyword evidence="1" id="KW-0479">Metal-binding</keyword>
<evidence type="ECO:0000313" key="7">
    <source>
        <dbReference type="EMBL" id="OQV20717.1"/>
    </source>
</evidence>
<keyword evidence="2 4" id="KW-0863">Zinc-finger</keyword>
<dbReference type="EMBL" id="MTYJ01000028">
    <property type="protein sequence ID" value="OQV20717.1"/>
    <property type="molecule type" value="Genomic_DNA"/>
</dbReference>
<dbReference type="PANTHER" id="PTHR10782:SF4">
    <property type="entry name" value="TONALLI, ISOFORM E"/>
    <property type="match status" value="1"/>
</dbReference>
<reference evidence="8" key="1">
    <citation type="submission" date="2017-01" db="EMBL/GenBank/DDBJ databases">
        <title>Comparative genomics of anhydrobiosis in the tardigrade Hypsibius dujardini.</title>
        <authorList>
            <person name="Yoshida Y."/>
            <person name="Koutsovoulos G."/>
            <person name="Laetsch D."/>
            <person name="Stevens L."/>
            <person name="Kumar S."/>
            <person name="Horikawa D."/>
            <person name="Ishino K."/>
            <person name="Komine S."/>
            <person name="Tomita M."/>
            <person name="Blaxter M."/>
            <person name="Arakawa K."/>
        </authorList>
    </citation>
    <scope>NUCLEOTIDE SEQUENCE [LARGE SCALE GENOMIC DNA]</scope>
    <source>
        <strain evidence="8">Z151</strain>
    </source>
</reference>
<dbReference type="InterPro" id="IPR013083">
    <property type="entry name" value="Znf_RING/FYVE/PHD"/>
</dbReference>
<dbReference type="Gene3D" id="2.30.30.140">
    <property type="match status" value="1"/>
</dbReference>
<dbReference type="AlphaFoldDB" id="A0A1W0WZS1"/>
<dbReference type="PROSITE" id="PS51044">
    <property type="entry name" value="ZF_SP_RING"/>
    <property type="match status" value="1"/>
</dbReference>
<evidence type="ECO:0000256" key="4">
    <source>
        <dbReference type="PROSITE-ProRule" id="PRU00452"/>
    </source>
</evidence>
<organism evidence="7 8">
    <name type="scientific">Hypsibius exemplaris</name>
    <name type="common">Freshwater tardigrade</name>
    <dbReference type="NCBI Taxonomy" id="2072580"/>
    <lineage>
        <taxon>Eukaryota</taxon>
        <taxon>Metazoa</taxon>
        <taxon>Ecdysozoa</taxon>
        <taxon>Tardigrada</taxon>
        <taxon>Eutardigrada</taxon>
        <taxon>Parachela</taxon>
        <taxon>Hypsibioidea</taxon>
        <taxon>Hypsibiidae</taxon>
        <taxon>Hypsibius</taxon>
    </lineage>
</organism>
<evidence type="ECO:0000256" key="3">
    <source>
        <dbReference type="ARBA" id="ARBA00022833"/>
    </source>
</evidence>
<protein>
    <recommendedName>
        <fullName evidence="6">SP-RING-type domain-containing protein</fullName>
    </recommendedName>
</protein>
<evidence type="ECO:0000259" key="6">
    <source>
        <dbReference type="PROSITE" id="PS51044"/>
    </source>
</evidence>
<dbReference type="CDD" id="cd16650">
    <property type="entry name" value="SP-RING_PIAS-like"/>
    <property type="match status" value="1"/>
</dbReference>
<dbReference type="GO" id="GO:0000785">
    <property type="term" value="C:chromatin"/>
    <property type="evidence" value="ECO:0007669"/>
    <property type="project" value="TreeGrafter"/>
</dbReference>
<gene>
    <name evidence="7" type="ORF">BV898_05300</name>
</gene>
<dbReference type="PANTHER" id="PTHR10782">
    <property type="entry name" value="ZINC FINGER MIZ DOMAIN-CONTAINING PROTEIN"/>
    <property type="match status" value="1"/>
</dbReference>
<feature type="domain" description="SP-RING-type" evidence="6">
    <location>
        <begin position="546"/>
        <end position="633"/>
    </location>
</feature>
<evidence type="ECO:0000313" key="8">
    <source>
        <dbReference type="Proteomes" id="UP000192578"/>
    </source>
</evidence>
<proteinExistence type="predicted"/>
<feature type="compositionally biased region" description="Polar residues" evidence="5">
    <location>
        <begin position="117"/>
        <end position="136"/>
    </location>
</feature>
<dbReference type="Pfam" id="PF02891">
    <property type="entry name" value="zf-MIZ"/>
    <property type="match status" value="1"/>
</dbReference>
<evidence type="ECO:0000256" key="5">
    <source>
        <dbReference type="SAM" id="MobiDB-lite"/>
    </source>
</evidence>
<accession>A0A1W0WZS1</accession>
<dbReference type="InterPro" id="IPR004181">
    <property type="entry name" value="Znf_MIZ"/>
</dbReference>
<evidence type="ECO:0000256" key="2">
    <source>
        <dbReference type="ARBA" id="ARBA00022771"/>
    </source>
</evidence>
<feature type="region of interest" description="Disordered" evidence="5">
    <location>
        <begin position="62"/>
        <end position="162"/>
    </location>
</feature>
<dbReference type="InterPro" id="IPR016197">
    <property type="entry name" value="Chromo-like_dom_sf"/>
</dbReference>
<name>A0A1W0WZS1_HYPEX</name>
<sequence length="700" mass="76385">MVDKCCHPEKQDIDIPCYKIHYQGFNSKPDDWVMADCIMQCRRTRGLTSCCFRSGLWPNTKAVGSKKENEQESPMRSWKKSRPESDIARAASSSPVEVSPVRKKRSGPSLVSLGEEPSTSQPIKSFLNIRSFSKSASSKRGRHSTRSSTSVTTSPVILGGGFVQPWKGQVRSLEFGKREVRSRDGGVTSRASLSDNSPIPRRKTRAGTPSTATTSSPSPSPLPVKQLCSTSSLELVYTKVTKGKRSWKKDTSTSTTKEVGTSAEQTVRSVKKEKRRDSQGPSLISPRRTARLPTSAVRAVQQDSGKMSEGHDSGASTVIAGSILPRVKPPIKIVEPILTESSSSFGMRSYCSMAVATPPAASFPVIVVPPLKAQSFLKTSGQFAIHGVSLLTHPSLQKLGVHRQVVVHFAFPNFEAMLASATAATRILVRLCRYPALTVPASEAHPKELKLTLNDRHHLVEPPAPMIQIAANTERFVPAIEIPVSMLQSHENTISVEWTVGSLLGEPATNYLLFIERAERKTIPAALAELRSREISMDGSIAKLYEVLTAKRTNGRGHSLAYSLLCPLSQHRMVDPTRGRECKHVECFDGEVYITANVRGRPEWICPLCRCSAGLDDLIVDQCVRLLLEFTEHEKVLVMLHDDPSNCDLIVREIAGAFASSSTVAVGGARNPPAAPTRGVKPSPIMDRIPVENVLDISSS</sequence>
<evidence type="ECO:0000256" key="1">
    <source>
        <dbReference type="ARBA" id="ARBA00022723"/>
    </source>
</evidence>
<dbReference type="Proteomes" id="UP000192578">
    <property type="component" value="Unassembled WGS sequence"/>
</dbReference>
<dbReference type="GO" id="GO:0061665">
    <property type="term" value="F:SUMO ligase activity"/>
    <property type="evidence" value="ECO:0007669"/>
    <property type="project" value="TreeGrafter"/>
</dbReference>
<dbReference type="GO" id="GO:0008270">
    <property type="term" value="F:zinc ion binding"/>
    <property type="evidence" value="ECO:0007669"/>
    <property type="project" value="UniProtKB-KW"/>
</dbReference>
<feature type="compositionally biased region" description="Polar residues" evidence="5">
    <location>
        <begin position="258"/>
        <end position="268"/>
    </location>
</feature>
<feature type="region of interest" description="Disordered" evidence="5">
    <location>
        <begin position="177"/>
        <end position="227"/>
    </location>
</feature>
<comment type="caution">
    <text evidence="7">The sequence shown here is derived from an EMBL/GenBank/DDBJ whole genome shotgun (WGS) entry which is preliminary data.</text>
</comment>
<dbReference type="Gene3D" id="3.30.40.10">
    <property type="entry name" value="Zinc/RING finger domain, C3HC4 (zinc finger)"/>
    <property type="match status" value="1"/>
</dbReference>
<dbReference type="SUPFAM" id="SSF54160">
    <property type="entry name" value="Chromo domain-like"/>
    <property type="match status" value="1"/>
</dbReference>
<feature type="compositionally biased region" description="Low complexity" evidence="5">
    <location>
        <begin position="208"/>
        <end position="217"/>
    </location>
</feature>
<keyword evidence="8" id="KW-1185">Reference proteome</keyword>
<keyword evidence="3" id="KW-0862">Zinc</keyword>
<dbReference type="OrthoDB" id="10263264at2759"/>
<feature type="compositionally biased region" description="Low complexity" evidence="5">
    <location>
        <begin position="88"/>
        <end position="99"/>
    </location>
</feature>
<feature type="region of interest" description="Disordered" evidence="5">
    <location>
        <begin position="242"/>
        <end position="295"/>
    </location>
</feature>
<dbReference type="GO" id="GO:0016925">
    <property type="term" value="P:protein sumoylation"/>
    <property type="evidence" value="ECO:0007669"/>
    <property type="project" value="TreeGrafter"/>
</dbReference>